<dbReference type="InterPro" id="IPR002560">
    <property type="entry name" value="Transposase_DDE"/>
</dbReference>
<dbReference type="PANTHER" id="PTHR33498:SF1">
    <property type="entry name" value="TRANSPOSASE FOR INSERTION SEQUENCE ELEMENT IS1557"/>
    <property type="match status" value="1"/>
</dbReference>
<reference evidence="2" key="3">
    <citation type="submission" date="2021-02" db="EMBL/GenBank/DDBJ databases">
        <title>Infant gut strain persistence is associated with maternal origin, phylogeny, and functional potential including surface adhesion and iron acquisition.</title>
        <authorList>
            <person name="Lou Y.C."/>
        </authorList>
    </citation>
    <scope>NUCLEOTIDE SEQUENCE</scope>
    <source>
        <strain evidence="2">L3_101_000G1_dasL3_101_000G1_concoct_7_sub</strain>
    </source>
</reference>
<evidence type="ECO:0000259" key="1">
    <source>
        <dbReference type="Pfam" id="PF01610"/>
    </source>
</evidence>
<dbReference type="EMBL" id="JAHAKR010000010">
    <property type="protein sequence ID" value="MBS5829337.1"/>
    <property type="molecule type" value="Genomic_DNA"/>
</dbReference>
<dbReference type="EMBL" id="CP049263">
    <property type="protein sequence ID" value="QPH98538.1"/>
    <property type="molecule type" value="Genomic_DNA"/>
</dbReference>
<gene>
    <name evidence="3" type="ORF">CVS89_00285</name>
    <name evidence="2" type="ORF">KIC69_00710</name>
</gene>
<name>A0A7S9RVA1_9BACT</name>
<dbReference type="Proteomes" id="UP000824019">
    <property type="component" value="Unassembled WGS sequence"/>
</dbReference>
<dbReference type="Proteomes" id="UP000594571">
    <property type="component" value="Chromosome"/>
</dbReference>
<reference evidence="3 4" key="1">
    <citation type="journal article" date="2018" name="Emerg. Microbes Infect.">
        <title>Genomic analysis of oral Campylobacter concisus strains identified a potential bacterial molecular marker associated with active Crohn's disease.</title>
        <authorList>
            <person name="Liu F."/>
            <person name="Ma R."/>
            <person name="Tay C.Y.A."/>
            <person name="Octavia S."/>
            <person name="Lan R."/>
            <person name="Chung H.K.L."/>
            <person name="Riordan S.M."/>
            <person name="Grimm M.C."/>
            <person name="Leong R.W."/>
            <person name="Tanaka M.M."/>
            <person name="Connor S."/>
            <person name="Zhang L."/>
        </authorList>
    </citation>
    <scope>NUCLEOTIDE SEQUENCE [LARGE SCALE GENOMIC DNA]</scope>
    <source>
        <strain evidence="3 4">H16O-S1</strain>
    </source>
</reference>
<evidence type="ECO:0000313" key="4">
    <source>
        <dbReference type="Proteomes" id="UP000594571"/>
    </source>
</evidence>
<protein>
    <submittedName>
        <fullName evidence="3">Transposase</fullName>
    </submittedName>
</protein>
<reference evidence="3 4" key="2">
    <citation type="journal article" date="2020" name="Microb. Genom.">
        <title>Analysis of complete Campylobacter concisus genomes identifies genomospecies features, secretion systems and novel plasmids and their association with severe ulcerative colitis.</title>
        <authorList>
            <person name="Liu F."/>
            <person name="Chen S."/>
            <person name="Luu L.D.W."/>
            <person name="Lee S.A."/>
            <person name="Tay A.C.Y."/>
            <person name="Wu R."/>
            <person name="Riordan S.M."/>
            <person name="Lan R."/>
            <person name="Liu L."/>
            <person name="Zhang L."/>
        </authorList>
    </citation>
    <scope>NUCLEOTIDE SEQUENCE [LARGE SCALE GENOMIC DNA]</scope>
    <source>
        <strain evidence="3 4">H16O-S1</strain>
    </source>
</reference>
<dbReference type="AlphaFoldDB" id="A0A7S9RVA1"/>
<feature type="domain" description="Transposase IS204/IS1001/IS1096/IS1165 DDE" evidence="1">
    <location>
        <begin position="14"/>
        <end position="246"/>
    </location>
</feature>
<sequence length="254" mass="30793">MALKRQTSPDTSVIYIDEFKGNIEKEKYQLAMYDKNRKLVDILRNRHSQTIKNIINEFEIQPQVVVMDMFKPFRSIINSNIVQAQIVADKYHVIRQGIWALRDLRVELFNKDNEKYKKLKKYWKILSKSPISQFSQRQKEILKEILKVDKTLKKMYRIIKEFYKMFESKTVKTMRRRIEQLIEKLRVFNIKQSIKLADTITSWKKEIINIVEYKINNGFIEGNNNKIKVIKRVSYGLRNYERFRKLIYLRLCNR</sequence>
<accession>A0A7S9RVA1</accession>
<proteinExistence type="predicted"/>
<organism evidence="3 4">
    <name type="scientific">Campylobacter concisus</name>
    <dbReference type="NCBI Taxonomy" id="199"/>
    <lineage>
        <taxon>Bacteria</taxon>
        <taxon>Pseudomonadati</taxon>
        <taxon>Campylobacterota</taxon>
        <taxon>Epsilonproteobacteria</taxon>
        <taxon>Campylobacterales</taxon>
        <taxon>Campylobacteraceae</taxon>
        <taxon>Campylobacter</taxon>
    </lineage>
</organism>
<dbReference type="PANTHER" id="PTHR33498">
    <property type="entry name" value="TRANSPOSASE FOR INSERTION SEQUENCE ELEMENT IS1557"/>
    <property type="match status" value="1"/>
</dbReference>
<evidence type="ECO:0000313" key="2">
    <source>
        <dbReference type="EMBL" id="MBS5829337.1"/>
    </source>
</evidence>
<dbReference type="InterPro" id="IPR047951">
    <property type="entry name" value="Transpos_ISL3"/>
</dbReference>
<evidence type="ECO:0000313" key="3">
    <source>
        <dbReference type="EMBL" id="QPH98538.1"/>
    </source>
</evidence>
<dbReference type="Pfam" id="PF01610">
    <property type="entry name" value="DDE_Tnp_ISL3"/>
    <property type="match status" value="1"/>
</dbReference>
<dbReference type="RefSeq" id="WP_103573141.1">
    <property type="nucleotide sequence ID" value="NZ_PIRB01000013.1"/>
</dbReference>